<organism evidence="4 5">
    <name type="scientific">Phytophthora sojae (strain P6497)</name>
    <name type="common">Soybean stem and root rot agent</name>
    <name type="synonym">Phytophthora megasperma f. sp. glycines</name>
    <dbReference type="NCBI Taxonomy" id="1094619"/>
    <lineage>
        <taxon>Eukaryota</taxon>
        <taxon>Sar</taxon>
        <taxon>Stramenopiles</taxon>
        <taxon>Oomycota</taxon>
        <taxon>Peronosporomycetes</taxon>
        <taxon>Peronosporales</taxon>
        <taxon>Peronosporaceae</taxon>
        <taxon>Phytophthora</taxon>
    </lineage>
</organism>
<dbReference type="SUPFAM" id="SSF50630">
    <property type="entry name" value="Acid proteases"/>
    <property type="match status" value="1"/>
</dbReference>
<dbReference type="EMBL" id="JH159152">
    <property type="protein sequence ID" value="EGZ24517.1"/>
    <property type="molecule type" value="Genomic_DNA"/>
</dbReference>
<feature type="region of interest" description="Disordered" evidence="2">
    <location>
        <begin position="497"/>
        <end position="526"/>
    </location>
</feature>
<feature type="compositionally biased region" description="Polar residues" evidence="2">
    <location>
        <begin position="1254"/>
        <end position="1265"/>
    </location>
</feature>
<dbReference type="InterPro" id="IPR021109">
    <property type="entry name" value="Peptidase_aspartic_dom_sf"/>
</dbReference>
<name>G4YXM8_PHYSP</name>
<evidence type="ECO:0000256" key="2">
    <source>
        <dbReference type="SAM" id="MobiDB-lite"/>
    </source>
</evidence>
<feature type="domain" description="Peptidase A2" evidence="3">
    <location>
        <begin position="840"/>
        <end position="854"/>
    </location>
</feature>
<sequence length="1360" mass="153080">MAKGVKSAVPATPVKPSGTRNEASVRSGSSFSTPATDRMESIDERSARCDTAIDSSDAKEDDEDDDWDVRTVMSETSKAAVVSAGRSGGSRLITRDLSETFNDMPGPEPACDADDGATEGFKASVTVLGRCLELMKAKSEWMQLFSPKQIRALATPINSTSTRQVAQNTVDLLRAMGCEPQILPTEAALASWTPTTAAKALTKWRKKLREAFGVADRGSTKLRSAPGAVDPSKVPLPATLRKAATDDEVVAVKGEASPYMQDSHMVTPRSTDRSERLTRETEVSYATPGTRGATGRRSSRRYDLRDDSSDSDDDLGSDCYEGDLPSEWARQVRELSATDNQSSTPTLEITTHLPLCNINSFYGVRDKSEHSMQWLRTFVYEMRLPRKTRRTWKLLCEAFIKYYCSKFSQSAKTRYYSIKRENKEHICDYLNRLNGYARNAGVQFEHGDRDAKDHVEHFLVTCDDRNLEDRLCHVRVKSIHDLEDMINDILRHRDRKSTRESSFRRSRSQDDSRRRDARSNEDSRSGYRCERRYRDEDRRERRYRGDDRLTDRRDDDRRRDRRDGSPHRSRVTLVDALPDGMAEWNIGGSANKDYFDDERQYSDDQRSDEDSDADYDSDESTRHVAAANDAERRAAADGTFARSDNRRYRNGGGPSNRKRDGRRQFGPCAACRSPSHSVHFCYRRCQLCKQVHDAGKCEALHELTKLLKSKVDKKDLSPELQSLLAEPAVDADYLFAFTGESRRPDDRKNNERVKLTGNGENRDASLVEIGIDEDDDDERDGRPTEALITSLAQIRGPPRSLVRAVKLLPGERPGWWSSQRYDKRKRMRALVNGAVDDARTRILLDTGANVSVISASFAKRLRVREVRGHGQSLEVRGINPGVIKTRRRALVKITLGWEQAYEFEMWIMDHSAGVDVVLGMDFMIPARIRLDLFHGTARLPDEVMVPLLKSQSVGDDEPYGTQPSSGPTEDLYVPGREWREFRLPRQRLSRSEYDVWVRCTDKLVPTVTRLRRVQPTRVRLTNITTTTAQCAKHDSVVLWVPHGELPRETGYARLGSNKYNEWQVLAYSTSRDETLYGRERCLYDQLMAKQPPAVERRIYSTPQKILRRPLGAPTWPRGHLQGRPNDDYSSLGISDHDNDLRVSQGSVKVTEPGADAKERDGISNDGLDDEAIARTDSDALEWSSLHRAAYASKRTDHNADSIEHGAQKAPAEVSGAGDKRDDGVGELNDDSGEDHDAPDVTAAVEPAPRMAGTATDTQARLEPDQTSVAWGNATIDWGEHDPGPNDILTEAGTATTEVKGFTEDDDTANEIKLSDYAQESLPTPRLKPTTRIWPTWNEVNQGTSVDSQWWADRGLEVKRT</sequence>
<feature type="region of interest" description="Disordered" evidence="2">
    <location>
        <begin position="549"/>
        <end position="663"/>
    </location>
</feature>
<reference evidence="4 5" key="1">
    <citation type="journal article" date="2006" name="Science">
        <title>Phytophthora genome sequences uncover evolutionary origins and mechanisms of pathogenesis.</title>
        <authorList>
            <person name="Tyler B.M."/>
            <person name="Tripathy S."/>
            <person name="Zhang X."/>
            <person name="Dehal P."/>
            <person name="Jiang R.H."/>
            <person name="Aerts A."/>
            <person name="Arredondo F.D."/>
            <person name="Baxter L."/>
            <person name="Bensasson D."/>
            <person name="Beynon J.L."/>
            <person name="Chapman J."/>
            <person name="Damasceno C.M."/>
            <person name="Dorrance A.E."/>
            <person name="Dou D."/>
            <person name="Dickerman A.W."/>
            <person name="Dubchak I.L."/>
            <person name="Garbelotto M."/>
            <person name="Gijzen M."/>
            <person name="Gordon S.G."/>
            <person name="Govers F."/>
            <person name="Grunwald N.J."/>
            <person name="Huang W."/>
            <person name="Ivors K.L."/>
            <person name="Jones R.W."/>
            <person name="Kamoun S."/>
            <person name="Krampis K."/>
            <person name="Lamour K.H."/>
            <person name="Lee M.K."/>
            <person name="McDonald W.H."/>
            <person name="Medina M."/>
            <person name="Meijer H.J."/>
            <person name="Nordberg E.K."/>
            <person name="Maclean D.J."/>
            <person name="Ospina-Giraldo M.D."/>
            <person name="Morris P.F."/>
            <person name="Phuntumart V."/>
            <person name="Putnam N.H."/>
            <person name="Rash S."/>
            <person name="Rose J.K."/>
            <person name="Sakihama Y."/>
            <person name="Salamov A.A."/>
            <person name="Savidor A."/>
            <person name="Scheuring C.F."/>
            <person name="Smith B.M."/>
            <person name="Sobral B.W."/>
            <person name="Terry A."/>
            <person name="Torto-Alalibo T.A."/>
            <person name="Win J."/>
            <person name="Xu Z."/>
            <person name="Zhang H."/>
            <person name="Grigoriev I.V."/>
            <person name="Rokhsar D.S."/>
            <person name="Boore J.L."/>
        </authorList>
    </citation>
    <scope>NUCLEOTIDE SEQUENCE [LARGE SCALE GENOMIC DNA]</scope>
    <source>
        <strain evidence="4 5">P6497</strain>
    </source>
</reference>
<dbReference type="KEGG" id="psoj:PHYSODRAFT_325627"/>
<accession>G4YXM8</accession>
<dbReference type="GO" id="GO:0006508">
    <property type="term" value="P:proteolysis"/>
    <property type="evidence" value="ECO:0007669"/>
    <property type="project" value="InterPro"/>
</dbReference>
<dbReference type="GO" id="GO:0004190">
    <property type="term" value="F:aspartic-type endopeptidase activity"/>
    <property type="evidence" value="ECO:0007669"/>
    <property type="project" value="InterPro"/>
</dbReference>
<dbReference type="CDD" id="cd00303">
    <property type="entry name" value="retropepsin_like"/>
    <property type="match status" value="1"/>
</dbReference>
<feature type="compositionally biased region" description="Low complexity" evidence="2">
    <location>
        <begin position="286"/>
        <end position="296"/>
    </location>
</feature>
<dbReference type="RefSeq" id="XP_009519805.1">
    <property type="nucleotide sequence ID" value="XM_009521510.1"/>
</dbReference>
<dbReference type="PROSITE" id="PS00141">
    <property type="entry name" value="ASP_PROTEASE"/>
    <property type="match status" value="1"/>
</dbReference>
<gene>
    <name evidence="4" type="ORF">PHYSODRAFT_325627</name>
</gene>
<evidence type="ECO:0000313" key="4">
    <source>
        <dbReference type="EMBL" id="EGZ24517.1"/>
    </source>
</evidence>
<dbReference type="GeneID" id="20645291"/>
<feature type="compositionally biased region" description="Basic and acidic residues" evidence="2">
    <location>
        <begin position="549"/>
        <end position="566"/>
    </location>
</feature>
<protein>
    <recommendedName>
        <fullName evidence="3">Peptidase A2 domain-containing protein</fullName>
    </recommendedName>
</protein>
<feature type="compositionally biased region" description="Polar residues" evidence="2">
    <location>
        <begin position="18"/>
        <end position="35"/>
    </location>
</feature>
<evidence type="ECO:0000313" key="5">
    <source>
        <dbReference type="Proteomes" id="UP000002640"/>
    </source>
</evidence>
<keyword evidence="1" id="KW-0378">Hydrolase</keyword>
<feature type="compositionally biased region" description="Basic and acidic residues" evidence="2">
    <location>
        <begin position="270"/>
        <end position="282"/>
    </location>
</feature>
<feature type="compositionally biased region" description="Basic and acidic residues" evidence="2">
    <location>
        <begin position="593"/>
        <end position="605"/>
    </location>
</feature>
<feature type="region of interest" description="Disordered" evidence="2">
    <location>
        <begin position="1"/>
        <end position="66"/>
    </location>
</feature>
<dbReference type="Pfam" id="PF13650">
    <property type="entry name" value="Asp_protease_2"/>
    <property type="match status" value="1"/>
</dbReference>
<dbReference type="InParanoid" id="G4YXM8"/>
<dbReference type="InterPro" id="IPR001969">
    <property type="entry name" value="Aspartic_peptidase_AS"/>
</dbReference>
<dbReference type="InterPro" id="IPR001995">
    <property type="entry name" value="Peptidase_A2_cat"/>
</dbReference>
<proteinExistence type="predicted"/>
<dbReference type="PROSITE" id="PS50175">
    <property type="entry name" value="ASP_PROT_RETROV"/>
    <property type="match status" value="1"/>
</dbReference>
<dbReference type="Proteomes" id="UP000002640">
    <property type="component" value="Unassembled WGS sequence"/>
</dbReference>
<evidence type="ECO:0000256" key="1">
    <source>
        <dbReference type="ARBA" id="ARBA00022801"/>
    </source>
</evidence>
<feature type="region of interest" description="Disordered" evidence="2">
    <location>
        <begin position="1109"/>
        <end position="1169"/>
    </location>
</feature>
<feature type="compositionally biased region" description="Basic and acidic residues" evidence="2">
    <location>
        <begin position="37"/>
        <end position="48"/>
    </location>
</feature>
<feature type="compositionally biased region" description="Acidic residues" evidence="2">
    <location>
        <begin position="606"/>
        <end position="618"/>
    </location>
</feature>
<dbReference type="Gene3D" id="2.40.70.10">
    <property type="entry name" value="Acid Proteases"/>
    <property type="match status" value="1"/>
</dbReference>
<evidence type="ECO:0000259" key="3">
    <source>
        <dbReference type="PROSITE" id="PS50175"/>
    </source>
</evidence>
<feature type="region of interest" description="Disordered" evidence="2">
    <location>
        <begin position="255"/>
        <end position="318"/>
    </location>
</feature>
<feature type="region of interest" description="Disordered" evidence="2">
    <location>
        <begin position="1205"/>
        <end position="1265"/>
    </location>
</feature>
<keyword evidence="5" id="KW-1185">Reference proteome</keyword>